<evidence type="ECO:0000313" key="2">
    <source>
        <dbReference type="EMBL" id="KAH3684606.1"/>
    </source>
</evidence>
<dbReference type="InterPro" id="IPR036047">
    <property type="entry name" value="F-box-like_dom_sf"/>
</dbReference>
<dbReference type="PANTHER" id="PTHR45982:SF1">
    <property type="entry name" value="REGULATOR OF CHROMOSOME CONDENSATION"/>
    <property type="match status" value="1"/>
</dbReference>
<comment type="caution">
    <text evidence="2">The sequence shown here is derived from an EMBL/GenBank/DDBJ whole genome shotgun (WGS) entry which is preliminary data.</text>
</comment>
<dbReference type="InterPro" id="IPR009091">
    <property type="entry name" value="RCC1/BLIP-II"/>
</dbReference>
<dbReference type="AlphaFoldDB" id="A0A9P8TNA9"/>
<evidence type="ECO:0000313" key="3">
    <source>
        <dbReference type="Proteomes" id="UP000774326"/>
    </source>
</evidence>
<proteinExistence type="predicted"/>
<feature type="non-terminal residue" evidence="2">
    <location>
        <position position="275"/>
    </location>
</feature>
<dbReference type="OrthoDB" id="61110at2759"/>
<dbReference type="GO" id="GO:0005085">
    <property type="term" value="F:guanyl-nucleotide exchange factor activity"/>
    <property type="evidence" value="ECO:0007669"/>
    <property type="project" value="TreeGrafter"/>
</dbReference>
<accession>A0A9P8TNA9</accession>
<dbReference type="InterPro" id="IPR000408">
    <property type="entry name" value="Reg_chr_condens"/>
</dbReference>
<dbReference type="GO" id="GO:0005737">
    <property type="term" value="C:cytoplasm"/>
    <property type="evidence" value="ECO:0007669"/>
    <property type="project" value="TreeGrafter"/>
</dbReference>
<dbReference type="Gene3D" id="2.130.10.30">
    <property type="entry name" value="Regulator of chromosome condensation 1/beta-lactamase-inhibitor protein II"/>
    <property type="match status" value="1"/>
</dbReference>
<organism evidence="2 3">
    <name type="scientific">Wickerhamomyces pijperi</name>
    <name type="common">Yeast</name>
    <name type="synonym">Pichia pijperi</name>
    <dbReference type="NCBI Taxonomy" id="599730"/>
    <lineage>
        <taxon>Eukaryota</taxon>
        <taxon>Fungi</taxon>
        <taxon>Dikarya</taxon>
        <taxon>Ascomycota</taxon>
        <taxon>Saccharomycotina</taxon>
        <taxon>Saccharomycetes</taxon>
        <taxon>Phaffomycetales</taxon>
        <taxon>Wickerhamomycetaceae</taxon>
        <taxon>Wickerhamomyces</taxon>
    </lineage>
</organism>
<dbReference type="SUPFAM" id="SSF81383">
    <property type="entry name" value="F-box domain"/>
    <property type="match status" value="1"/>
</dbReference>
<evidence type="ECO:0008006" key="4">
    <source>
        <dbReference type="Google" id="ProtNLM"/>
    </source>
</evidence>
<reference evidence="2" key="1">
    <citation type="journal article" date="2021" name="Open Biol.">
        <title>Shared evolutionary footprints suggest mitochondrial oxidative damage underlies multiple complex I losses in fungi.</title>
        <authorList>
            <person name="Schikora-Tamarit M.A."/>
            <person name="Marcet-Houben M."/>
            <person name="Nosek J."/>
            <person name="Gabaldon T."/>
        </authorList>
    </citation>
    <scope>NUCLEOTIDE SEQUENCE</scope>
    <source>
        <strain evidence="2">CBS2887</strain>
    </source>
</reference>
<evidence type="ECO:0000256" key="1">
    <source>
        <dbReference type="PROSITE-ProRule" id="PRU00235"/>
    </source>
</evidence>
<sequence>MPEQDNVTFLDLGQDIIESEVIPLLTPSEIHQLQLTNKALNHIIINSPFVWQQLYKKTFGSVPTPFTKWGSEMYKSRSAAKVYSWGCFSAGRLGFSLKDVPAGNVSKVRFNIGIMKPTLVPGLDDEIVADVSAGGFSFQLLTASGKIFTTGSSYHQGHLGAPGPTLNDYNKFQLNNSHHRFNPYTEINFFPVDVGRRGGALNITEGARPTPMPQTMTPSSPFITNEPSNPHPSHDLKPSNKFLKREYTTRDSMKFVSVSSGRTHFIALDNAGNLW</sequence>
<name>A0A9P8TNA9_WICPI</name>
<keyword evidence="3" id="KW-1185">Reference proteome</keyword>
<dbReference type="SUPFAM" id="SSF50985">
    <property type="entry name" value="RCC1/BLIP-II"/>
    <property type="match status" value="1"/>
</dbReference>
<dbReference type="PROSITE" id="PS50012">
    <property type="entry name" value="RCC1_3"/>
    <property type="match status" value="1"/>
</dbReference>
<dbReference type="Proteomes" id="UP000774326">
    <property type="component" value="Unassembled WGS sequence"/>
</dbReference>
<protein>
    <recommendedName>
        <fullName evidence="4">F-box domain-containing protein</fullName>
    </recommendedName>
</protein>
<dbReference type="PANTHER" id="PTHR45982">
    <property type="entry name" value="REGULATOR OF CHROMOSOME CONDENSATION"/>
    <property type="match status" value="1"/>
</dbReference>
<feature type="repeat" description="RCC1" evidence="1">
    <location>
        <begin position="80"/>
        <end position="144"/>
    </location>
</feature>
<dbReference type="InterPro" id="IPR051553">
    <property type="entry name" value="Ran_GTPase-activating"/>
</dbReference>
<dbReference type="EMBL" id="JAEUBG010002405">
    <property type="protein sequence ID" value="KAH3684606.1"/>
    <property type="molecule type" value="Genomic_DNA"/>
</dbReference>
<gene>
    <name evidence="2" type="ORF">WICPIJ_004437</name>
</gene>
<reference evidence="2" key="2">
    <citation type="submission" date="2021-01" db="EMBL/GenBank/DDBJ databases">
        <authorList>
            <person name="Schikora-Tamarit M.A."/>
        </authorList>
    </citation>
    <scope>NUCLEOTIDE SEQUENCE</scope>
    <source>
        <strain evidence="2">CBS2887</strain>
    </source>
</reference>